<dbReference type="PROSITE" id="PS01282">
    <property type="entry name" value="BIR_REPEAT_1"/>
    <property type="match status" value="1"/>
</dbReference>
<feature type="region of interest" description="Disordered" evidence="7">
    <location>
        <begin position="1155"/>
        <end position="1219"/>
    </location>
</feature>
<dbReference type="GO" id="GO:0005634">
    <property type="term" value="C:nucleus"/>
    <property type="evidence" value="ECO:0007669"/>
    <property type="project" value="TreeGrafter"/>
</dbReference>
<organism evidence="10 11">
    <name type="scientific">Mizuhopecten yessoensis</name>
    <name type="common">Japanese scallop</name>
    <name type="synonym">Patinopecten yessoensis</name>
    <dbReference type="NCBI Taxonomy" id="6573"/>
    <lineage>
        <taxon>Eukaryota</taxon>
        <taxon>Metazoa</taxon>
        <taxon>Spiralia</taxon>
        <taxon>Lophotrochozoa</taxon>
        <taxon>Mollusca</taxon>
        <taxon>Bivalvia</taxon>
        <taxon>Autobranchia</taxon>
        <taxon>Pteriomorphia</taxon>
        <taxon>Pectinida</taxon>
        <taxon>Pectinoidea</taxon>
        <taxon>Pectinidae</taxon>
        <taxon>Mizuhopecten</taxon>
    </lineage>
</organism>
<feature type="domain" description="UBA" evidence="8">
    <location>
        <begin position="1213"/>
        <end position="1260"/>
    </location>
</feature>
<keyword evidence="4 6" id="KW-0863">Zinc-finger</keyword>
<dbReference type="GO" id="GO:0061630">
    <property type="term" value="F:ubiquitin protein ligase activity"/>
    <property type="evidence" value="ECO:0007669"/>
    <property type="project" value="TreeGrafter"/>
</dbReference>
<dbReference type="SMART" id="SM00238">
    <property type="entry name" value="BIR"/>
    <property type="match status" value="2"/>
</dbReference>
<feature type="compositionally biased region" description="Polar residues" evidence="7">
    <location>
        <begin position="1274"/>
        <end position="1292"/>
    </location>
</feature>
<dbReference type="Proteomes" id="UP000242188">
    <property type="component" value="Unassembled WGS sequence"/>
</dbReference>
<feature type="compositionally biased region" description="Low complexity" evidence="7">
    <location>
        <begin position="921"/>
        <end position="956"/>
    </location>
</feature>
<dbReference type="GO" id="GO:0051726">
    <property type="term" value="P:regulation of cell cycle"/>
    <property type="evidence" value="ECO:0007669"/>
    <property type="project" value="TreeGrafter"/>
</dbReference>
<dbReference type="InterPro" id="IPR001841">
    <property type="entry name" value="Znf_RING"/>
</dbReference>
<dbReference type="GO" id="GO:0031398">
    <property type="term" value="P:positive regulation of protein ubiquitination"/>
    <property type="evidence" value="ECO:0007669"/>
    <property type="project" value="TreeGrafter"/>
</dbReference>
<dbReference type="InterPro" id="IPR013083">
    <property type="entry name" value="Znf_RING/FYVE/PHD"/>
</dbReference>
<dbReference type="InterPro" id="IPR001370">
    <property type="entry name" value="BIR_rpt"/>
</dbReference>
<feature type="region of interest" description="Disordered" evidence="7">
    <location>
        <begin position="841"/>
        <end position="861"/>
    </location>
</feature>
<feature type="compositionally biased region" description="Basic residues" evidence="7">
    <location>
        <begin position="69"/>
        <end position="88"/>
    </location>
</feature>
<evidence type="ECO:0000256" key="5">
    <source>
        <dbReference type="ARBA" id="ARBA00022833"/>
    </source>
</evidence>
<reference evidence="10 11" key="1">
    <citation type="journal article" date="2017" name="Nat. Ecol. Evol.">
        <title>Scallop genome provides insights into evolution of bilaterian karyotype and development.</title>
        <authorList>
            <person name="Wang S."/>
            <person name="Zhang J."/>
            <person name="Jiao W."/>
            <person name="Li J."/>
            <person name="Xun X."/>
            <person name="Sun Y."/>
            <person name="Guo X."/>
            <person name="Huan P."/>
            <person name="Dong B."/>
            <person name="Zhang L."/>
            <person name="Hu X."/>
            <person name="Sun X."/>
            <person name="Wang J."/>
            <person name="Zhao C."/>
            <person name="Wang Y."/>
            <person name="Wang D."/>
            <person name="Huang X."/>
            <person name="Wang R."/>
            <person name="Lv J."/>
            <person name="Li Y."/>
            <person name="Zhang Z."/>
            <person name="Liu B."/>
            <person name="Lu W."/>
            <person name="Hui Y."/>
            <person name="Liang J."/>
            <person name="Zhou Z."/>
            <person name="Hou R."/>
            <person name="Li X."/>
            <person name="Liu Y."/>
            <person name="Li H."/>
            <person name="Ning X."/>
            <person name="Lin Y."/>
            <person name="Zhao L."/>
            <person name="Xing Q."/>
            <person name="Dou J."/>
            <person name="Li Y."/>
            <person name="Mao J."/>
            <person name="Guo H."/>
            <person name="Dou H."/>
            <person name="Li T."/>
            <person name="Mu C."/>
            <person name="Jiang W."/>
            <person name="Fu Q."/>
            <person name="Fu X."/>
            <person name="Miao Y."/>
            <person name="Liu J."/>
            <person name="Yu Q."/>
            <person name="Li R."/>
            <person name="Liao H."/>
            <person name="Li X."/>
            <person name="Kong Y."/>
            <person name="Jiang Z."/>
            <person name="Chourrout D."/>
            <person name="Li R."/>
            <person name="Bao Z."/>
        </authorList>
    </citation>
    <scope>NUCLEOTIDE SEQUENCE [LARGE SCALE GENOMIC DNA]</scope>
    <source>
        <strain evidence="10 11">PY_sf001</strain>
    </source>
</reference>
<evidence type="ECO:0000256" key="7">
    <source>
        <dbReference type="SAM" id="MobiDB-lite"/>
    </source>
</evidence>
<dbReference type="GO" id="GO:0043027">
    <property type="term" value="F:cysteine-type endopeptidase inhibitor activity involved in apoptotic process"/>
    <property type="evidence" value="ECO:0007669"/>
    <property type="project" value="TreeGrafter"/>
</dbReference>
<evidence type="ECO:0000256" key="3">
    <source>
        <dbReference type="ARBA" id="ARBA00022723"/>
    </source>
</evidence>
<dbReference type="PANTHER" id="PTHR10044:SF139">
    <property type="entry name" value="DEATH-ASSOCIATED INHIBITOR OF APOPTOSIS 2"/>
    <property type="match status" value="1"/>
</dbReference>
<dbReference type="InterPro" id="IPR015940">
    <property type="entry name" value="UBA"/>
</dbReference>
<feature type="region of interest" description="Disordered" evidence="7">
    <location>
        <begin position="901"/>
        <end position="1050"/>
    </location>
</feature>
<feature type="compositionally biased region" description="Low complexity" evidence="7">
    <location>
        <begin position="1178"/>
        <end position="1195"/>
    </location>
</feature>
<dbReference type="Gene3D" id="3.30.40.10">
    <property type="entry name" value="Zinc/RING finger domain, C3HC4 (zinc finger)"/>
    <property type="match status" value="1"/>
</dbReference>
<evidence type="ECO:0000256" key="4">
    <source>
        <dbReference type="ARBA" id="ARBA00022771"/>
    </source>
</evidence>
<dbReference type="PROSITE" id="PS50089">
    <property type="entry name" value="ZF_RING_2"/>
    <property type="match status" value="1"/>
</dbReference>
<dbReference type="Gene3D" id="1.10.1170.10">
    <property type="entry name" value="Inhibitor Of Apoptosis Protein (2mihbC-IAP-1), Chain A"/>
    <property type="match status" value="2"/>
</dbReference>
<name>A0A210PXY1_MIZYE</name>
<evidence type="ECO:0000256" key="1">
    <source>
        <dbReference type="ARBA" id="ARBA00006672"/>
    </source>
</evidence>
<gene>
    <name evidence="10" type="ORF">KP79_PYT07494</name>
</gene>
<feature type="region of interest" description="Disordered" evidence="7">
    <location>
        <begin position="1265"/>
        <end position="1333"/>
    </location>
</feature>
<keyword evidence="3" id="KW-0479">Metal-binding</keyword>
<dbReference type="FunFam" id="1.10.1170.10:FF:000002">
    <property type="entry name" value="Baculoviral IAP repeat containing 7"/>
    <property type="match status" value="1"/>
</dbReference>
<sequence length="1394" mass="155291">MAVPIPPYNAENPTEVYPSHEMVDVNETLSWIQEEEVCTVQVESSVGDLNVVSSYNRNQKRSPLFASTKRKKLKKKDQHKPKTKKSSPQKKLMTYLRGRKSKQEIKRLPKNAGSEDTADPDEIEQYDRRSSLPVEIDNMVTQDHTIVVPVENKDVMTNSYGDSQCFTDEDDSFRDVHFSADVYLADMNFSSLLDDWSRQYEGVSKTVEADGLGSEMNDIEDDDCQKTIVKKVTSCKQSATILSALPKAEALKSSNAIQCTEDAMDYTAVTKAGVESQELKSSKKSHYKDETIDYDTKRPVLMKLSHTVPFPSFRESNSLGVSSDQRKGSIKLDSDDPVGSLDPSEIMDIDDLDDKLECHTMKTETGQYPHFTTPILNTVSFDEFVFQKEKSESNFKNVTNQSHVSPHLFSATSSSCICSRCEYSSTVGHCLSVEEPKKSTPLYAKPEKWHPQELSSVSPNLIWAFFIYGLVSCWSDLKQMGKLDEESCKKVSAMFQHHTDKESEGKNNKPKKWNTDTKQKENNKSQLKNDGNQGGLNSSDVVEPLQSWRSVTPVVNTKPFVNQSNLTKHTGNNNIHQQHPAISSGNLSMYQPHTRHTVSDQVSSVHRKRKLAIRKKDNQRYHCIRHTVKPFLSRSLLHHSKLKTSRRLVKRMNSLEKFTFQQSSDWKTIKHDKGRFKYLHIMPDVRSELNVFMLPFNHPNSHSAAAVNGTSGTDHEQENSNELIGATARRLHDMENPPSTFNEQISVFEQIITGTVTESMKFEWARFKSFWSFPMSCPISPTVLAKYGFYYTGNEDKVCCFCCGVIHGDWQKGQSVYAMHYQISRRCRFMRGENVGNVPIHGSFSSLSRRGGGEESEQTAEEMELTAMLQTPDSITSILLGRERDAGNPIATASLAQALPTVPSVRTEMRNGLGAGGTSNPPTSQTSGASSSSVSQALSPQPVTPVSTPNPTPAVTQPGQASAHQQISTAPQTSTVSQAASNVTTKTESQAQSDTVANQQRPANQQHPTTLAQRQHQRHQEQQQQPGQQQPLGTGNGAANNPANLGVTTAKPRYPNYAVLTVRSSTFNGFPNHLDQTPVQMARAGFFYAGYGDYVRCFFCGGGLRNWEPGDDPWVEHARWFPRCAYVKQNKGQTFINLVLQRQRELTLPNEYINTTTGASSANQSVTTQTARITDNQTSTGSTPPVTGPNTTSNPRQAGPTDNQRHSQTPPIVTDEEMKSPAVLSIKEMGYSDEVIKTAIQHLRRNRGPVQISAELLVETIFGFGDEDLPPQRPDQTQTSNVPATAQTNTNPPKDETPPSEGAVSTQPDPGPPRRLRDRDSSTRAYTEEELKSIQEENSQLKEQMKCKICMDNVVCISFLPCGHLCCCAECAPAMVKCPICRQIIRGSVKTYLS</sequence>
<feature type="compositionally biased region" description="Polar residues" evidence="7">
    <location>
        <begin position="1155"/>
        <end position="1177"/>
    </location>
</feature>
<feature type="compositionally biased region" description="Basic and acidic residues" evidence="7">
    <location>
        <begin position="497"/>
        <end position="523"/>
    </location>
</feature>
<feature type="compositionally biased region" description="Polar residues" evidence="7">
    <location>
        <begin position="524"/>
        <end position="540"/>
    </location>
</feature>
<protein>
    <submittedName>
        <fullName evidence="10">Baculoviral IAP repeat-containing protein 7-A</fullName>
    </submittedName>
</protein>
<dbReference type="SUPFAM" id="SSF57924">
    <property type="entry name" value="Inhibitor of apoptosis (IAP) repeat"/>
    <property type="match status" value="2"/>
</dbReference>
<feature type="compositionally biased region" description="Low complexity" evidence="7">
    <location>
        <begin position="1022"/>
        <end position="1046"/>
    </location>
</feature>
<dbReference type="GO" id="GO:0006915">
    <property type="term" value="P:apoptotic process"/>
    <property type="evidence" value="ECO:0007669"/>
    <property type="project" value="UniProtKB-KW"/>
</dbReference>
<proteinExistence type="inferred from homology"/>
<dbReference type="CDD" id="cd00022">
    <property type="entry name" value="BIR"/>
    <property type="match status" value="2"/>
</dbReference>
<evidence type="ECO:0000256" key="2">
    <source>
        <dbReference type="ARBA" id="ARBA00022703"/>
    </source>
</evidence>
<dbReference type="PROSITE" id="PS50143">
    <property type="entry name" value="BIR_REPEAT_2"/>
    <property type="match status" value="2"/>
</dbReference>
<dbReference type="Pfam" id="PF13920">
    <property type="entry name" value="zf-C3HC4_3"/>
    <property type="match status" value="1"/>
</dbReference>
<keyword evidence="2" id="KW-0053">Apoptosis</keyword>
<dbReference type="OrthoDB" id="4034597at2759"/>
<evidence type="ECO:0000259" key="8">
    <source>
        <dbReference type="PROSITE" id="PS50030"/>
    </source>
</evidence>
<accession>A0A210PXY1</accession>
<keyword evidence="5" id="KW-0862">Zinc</keyword>
<feature type="region of interest" description="Disordered" evidence="7">
    <location>
        <begin position="316"/>
        <end position="344"/>
    </location>
</feature>
<dbReference type="GO" id="GO:0005737">
    <property type="term" value="C:cytoplasm"/>
    <property type="evidence" value="ECO:0007669"/>
    <property type="project" value="TreeGrafter"/>
</dbReference>
<feature type="compositionally biased region" description="Basic and acidic residues" evidence="7">
    <location>
        <begin position="324"/>
        <end position="334"/>
    </location>
</feature>
<evidence type="ECO:0000259" key="9">
    <source>
        <dbReference type="PROSITE" id="PS50089"/>
    </source>
</evidence>
<dbReference type="Pfam" id="PF00653">
    <property type="entry name" value="BIR"/>
    <property type="match status" value="2"/>
</dbReference>
<dbReference type="PROSITE" id="PS50030">
    <property type="entry name" value="UBA"/>
    <property type="match status" value="1"/>
</dbReference>
<comment type="caution">
    <text evidence="10">The sequence shown here is derived from an EMBL/GenBank/DDBJ whole genome shotgun (WGS) entry which is preliminary data.</text>
</comment>
<comment type="similarity">
    <text evidence="1">Belongs to the IAP family.</text>
</comment>
<keyword evidence="11" id="KW-1185">Reference proteome</keyword>
<evidence type="ECO:0000256" key="6">
    <source>
        <dbReference type="PROSITE-ProRule" id="PRU00175"/>
    </source>
</evidence>
<dbReference type="FunFam" id="1.10.1170.10:FF:000003">
    <property type="entry name" value="E3 ubiquitin-protein ligase XIAP"/>
    <property type="match status" value="1"/>
</dbReference>
<dbReference type="STRING" id="6573.A0A210PXY1"/>
<feature type="compositionally biased region" description="Polar residues" evidence="7">
    <location>
        <begin position="957"/>
        <end position="1012"/>
    </location>
</feature>
<feature type="region of interest" description="Disordered" evidence="7">
    <location>
        <begin position="69"/>
        <end position="126"/>
    </location>
</feature>
<dbReference type="EMBL" id="NEDP02005407">
    <property type="protein sequence ID" value="OWF41341.1"/>
    <property type="molecule type" value="Genomic_DNA"/>
</dbReference>
<dbReference type="PANTHER" id="PTHR10044">
    <property type="entry name" value="INHIBITOR OF APOPTOSIS"/>
    <property type="match status" value="1"/>
</dbReference>
<evidence type="ECO:0000313" key="11">
    <source>
        <dbReference type="Proteomes" id="UP000242188"/>
    </source>
</evidence>
<dbReference type="GO" id="GO:0043066">
    <property type="term" value="P:negative regulation of apoptotic process"/>
    <property type="evidence" value="ECO:0007669"/>
    <property type="project" value="TreeGrafter"/>
</dbReference>
<dbReference type="InterPro" id="IPR050784">
    <property type="entry name" value="IAP"/>
</dbReference>
<feature type="region of interest" description="Disordered" evidence="7">
    <location>
        <begin position="497"/>
        <end position="540"/>
    </location>
</feature>
<dbReference type="CDD" id="cd16713">
    <property type="entry name" value="RING-HC_BIRC2_3_7"/>
    <property type="match status" value="1"/>
</dbReference>
<dbReference type="GO" id="GO:0008270">
    <property type="term" value="F:zinc ion binding"/>
    <property type="evidence" value="ECO:0007669"/>
    <property type="project" value="UniProtKB-KW"/>
</dbReference>
<feature type="domain" description="RING-type" evidence="9">
    <location>
        <begin position="1347"/>
        <end position="1382"/>
    </location>
</feature>
<feature type="compositionally biased region" description="Polar residues" evidence="7">
    <location>
        <begin position="1200"/>
        <end position="1211"/>
    </location>
</feature>
<feature type="compositionally biased region" description="Basic and acidic residues" evidence="7">
    <location>
        <begin position="1315"/>
        <end position="1333"/>
    </location>
</feature>
<evidence type="ECO:0000313" key="10">
    <source>
        <dbReference type="EMBL" id="OWF41341.1"/>
    </source>
</evidence>